<dbReference type="EMBL" id="CP030140">
    <property type="protein sequence ID" value="AWX69285.1"/>
    <property type="molecule type" value="Genomic_DNA"/>
</dbReference>
<evidence type="ECO:0000256" key="1">
    <source>
        <dbReference type="SAM" id="Phobius"/>
    </source>
</evidence>
<feature type="transmembrane region" description="Helical" evidence="1">
    <location>
        <begin position="64"/>
        <end position="88"/>
    </location>
</feature>
<feature type="transmembrane region" description="Helical" evidence="1">
    <location>
        <begin position="177"/>
        <end position="197"/>
    </location>
</feature>
<gene>
    <name evidence="2" type="ORF">DP065_00740</name>
</gene>
<proteinExistence type="predicted"/>
<feature type="transmembrane region" description="Helical" evidence="1">
    <location>
        <begin position="24"/>
        <end position="44"/>
    </location>
</feature>
<organism evidence="2 3">
    <name type="scientific">[Mycoplasma] anseris</name>
    <dbReference type="NCBI Taxonomy" id="92400"/>
    <lineage>
        <taxon>Bacteria</taxon>
        <taxon>Bacillati</taxon>
        <taxon>Mycoplasmatota</taxon>
        <taxon>Mycoplasmoidales</taxon>
        <taxon>Metamycoplasmataceae</taxon>
        <taxon>Metamycoplasma</taxon>
    </lineage>
</organism>
<dbReference type="AlphaFoldDB" id="A0A2Z4NCU1"/>
<dbReference type="Proteomes" id="UP000250218">
    <property type="component" value="Chromosome"/>
</dbReference>
<feature type="transmembrane region" description="Helical" evidence="1">
    <location>
        <begin position="132"/>
        <end position="156"/>
    </location>
</feature>
<keyword evidence="1" id="KW-0472">Membrane</keyword>
<name>A0A2Z4NCU1_9BACT</name>
<dbReference type="KEGG" id="mane:DP065_00740"/>
<accession>A0A2Z4NCU1</accession>
<keyword evidence="1" id="KW-1133">Transmembrane helix</keyword>
<keyword evidence="1" id="KW-0812">Transmembrane</keyword>
<feature type="transmembrane region" description="Helical" evidence="1">
    <location>
        <begin position="209"/>
        <end position="237"/>
    </location>
</feature>
<protein>
    <submittedName>
        <fullName evidence="2">Uncharacterized protein</fullName>
    </submittedName>
</protein>
<sequence>MNNSYFSFANDLSFNKSQNKKTHYILNISSFVLIVIFGTTNFIYGLKNSLFLQANIIINNGINILIPWMIISIISILALLIIGTLNYLLKCNDKNSINKFNANWIKTIVFVSFFAFIISFLMVIFPSQFNEFIGNILVVTNAFLLVNMLSVWFVLMNNANQEILVKTNLVKYYKIDSIVRQVFIFVNAVILFTMLFIEIISQSRNFTYILFYAILFIPIVLLVIFWITQIIYTFIVLRKTTPQKPWIVLLTIGFYNPVLK</sequence>
<feature type="transmembrane region" description="Helical" evidence="1">
    <location>
        <begin position="108"/>
        <end position="126"/>
    </location>
</feature>
<evidence type="ECO:0000313" key="2">
    <source>
        <dbReference type="EMBL" id="AWX69285.1"/>
    </source>
</evidence>
<keyword evidence="3" id="KW-1185">Reference proteome</keyword>
<dbReference type="RefSeq" id="WP_033178811.1">
    <property type="nucleotide sequence ID" value="NZ_CP030140.1"/>
</dbReference>
<reference evidence="3" key="1">
    <citation type="submission" date="2018-06" db="EMBL/GenBank/DDBJ databases">
        <title>Complete genome sequences of Mycoplasma anatis, M. anseris and M. cloacale type strains.</title>
        <authorList>
            <person name="Grozner D."/>
            <person name="Forro B."/>
            <person name="Sulyok K.M."/>
            <person name="Marton S."/>
            <person name="Kreizinger Z."/>
            <person name="Banyai K."/>
            <person name="Gyuranecz M."/>
        </authorList>
    </citation>
    <scope>NUCLEOTIDE SEQUENCE [LARGE SCALE GENOMIC DNA]</scope>
    <source>
        <strain evidence="3">ATCC 49234</strain>
    </source>
</reference>
<evidence type="ECO:0000313" key="3">
    <source>
        <dbReference type="Proteomes" id="UP000250218"/>
    </source>
</evidence>